<dbReference type="PROSITE" id="PS00065">
    <property type="entry name" value="D_2_HYDROXYACID_DH_1"/>
    <property type="match status" value="1"/>
</dbReference>
<keyword evidence="7 11" id="KW-0520">NAD</keyword>
<comment type="pathway">
    <text evidence="2 11">Amino-acid biosynthesis; L-serine biosynthesis; L-serine from 3-phospho-D-glycerate: step 1/3.</text>
</comment>
<protein>
    <recommendedName>
        <fullName evidence="4 11">D-3-phosphoglycerate dehydrogenase</fullName>
        <ecNumber evidence="11">1.1.1.95</ecNumber>
    </recommendedName>
</protein>
<dbReference type="InterPro" id="IPR045865">
    <property type="entry name" value="ACT-like_dom_sf"/>
</dbReference>
<dbReference type="InterPro" id="IPR006139">
    <property type="entry name" value="D-isomer_2_OHA_DH_cat_dom"/>
</dbReference>
<accession>A0A6J4UV51</accession>
<dbReference type="PROSITE" id="PS00670">
    <property type="entry name" value="D_2_HYDROXYACID_DH_2"/>
    <property type="match status" value="1"/>
</dbReference>
<evidence type="ECO:0000259" key="12">
    <source>
        <dbReference type="PROSITE" id="PS51671"/>
    </source>
</evidence>
<keyword evidence="6 11" id="KW-0560">Oxidoreductase</keyword>
<keyword evidence="8 11" id="KW-0718">Serine biosynthesis</keyword>
<dbReference type="CDD" id="cd12173">
    <property type="entry name" value="PGDH_4"/>
    <property type="match status" value="1"/>
</dbReference>
<evidence type="ECO:0000256" key="3">
    <source>
        <dbReference type="ARBA" id="ARBA00005854"/>
    </source>
</evidence>
<dbReference type="SUPFAM" id="SSF143548">
    <property type="entry name" value="Serine metabolism enzymes domain"/>
    <property type="match status" value="1"/>
</dbReference>
<comment type="catalytic activity">
    <reaction evidence="9">
        <text>(R)-2-hydroxyglutarate + NAD(+) = 2-oxoglutarate + NADH + H(+)</text>
        <dbReference type="Rhea" id="RHEA:49612"/>
        <dbReference type="ChEBI" id="CHEBI:15378"/>
        <dbReference type="ChEBI" id="CHEBI:15801"/>
        <dbReference type="ChEBI" id="CHEBI:16810"/>
        <dbReference type="ChEBI" id="CHEBI:57540"/>
        <dbReference type="ChEBI" id="CHEBI:57945"/>
        <dbReference type="EC" id="1.1.1.399"/>
    </reaction>
</comment>
<organism evidence="13">
    <name type="scientific">uncultured Truepera sp</name>
    <dbReference type="NCBI Taxonomy" id="543023"/>
    <lineage>
        <taxon>Bacteria</taxon>
        <taxon>Thermotogati</taxon>
        <taxon>Deinococcota</taxon>
        <taxon>Deinococci</taxon>
        <taxon>Trueperales</taxon>
        <taxon>Trueperaceae</taxon>
        <taxon>Truepera</taxon>
        <taxon>environmental samples</taxon>
    </lineage>
</organism>
<sequence length="524" mass="55605">MAHKVLVTDTIQLGDKTYEGVQVDYREGISRGDLLEIVGGYDAIITRSRTQVDDALIRAATNLKVIGRGGVGVDNIDLGAASRRGILVLNAPESNNVSAAELAVALMLAAARGVTRSDKQIRAGTWDRKFLGREVKDATLGVVGFGRIGSLVSRRAQGLGMTVLAYDPYISRQRAADLKVELVDDLHEMLGRSNFLTVHTPLTEETEGMIGEAELALLPPDAVVVNAARGGIIDEAALLAALTSKKIFAAGLDVYVLEPPSPENPLLHLDNVVLTAHLGANTAEAQARVGEEILERTALALNGDLSRGAVNAPALAPDVMAVLGPYLKLGEALGKLVAQLAQGRMRELQVEFSGTFPRDPDPVAVAVTKGVLEPILDEAPNYINAPSIAKERDIRVSKVTASRSRGYTSHVHVQLTTDEGTFSVGGSVLGTEPRIVSVDDYPIELRPEGTMLICTNYDRPGAVGKVGTVLGDAGVNISGMQLSRVGEDGLALFALGLDQNPPETVLDVLRGLPNVLRTLKLVRL</sequence>
<dbReference type="Pfam" id="PF00389">
    <property type="entry name" value="2-Hacid_dh"/>
    <property type="match status" value="1"/>
</dbReference>
<dbReference type="InterPro" id="IPR002912">
    <property type="entry name" value="ACT_dom"/>
</dbReference>
<dbReference type="SUPFAM" id="SSF55021">
    <property type="entry name" value="ACT-like"/>
    <property type="match status" value="1"/>
</dbReference>
<dbReference type="FunFam" id="3.30.1330.90:FF:000003">
    <property type="entry name" value="D-3-phosphoglycerate dehydrogenase"/>
    <property type="match status" value="1"/>
</dbReference>
<evidence type="ECO:0000313" key="13">
    <source>
        <dbReference type="EMBL" id="CAA9560764.1"/>
    </source>
</evidence>
<dbReference type="InterPro" id="IPR045626">
    <property type="entry name" value="PGDH_ASB_dom"/>
</dbReference>
<comment type="similarity">
    <text evidence="3 11">Belongs to the D-isomer specific 2-hydroxyacid dehydrogenase family.</text>
</comment>
<dbReference type="InterPro" id="IPR006236">
    <property type="entry name" value="PGDH"/>
</dbReference>
<evidence type="ECO:0000256" key="1">
    <source>
        <dbReference type="ARBA" id="ARBA00003800"/>
    </source>
</evidence>
<keyword evidence="5 11" id="KW-0028">Amino-acid biosynthesis</keyword>
<evidence type="ECO:0000256" key="11">
    <source>
        <dbReference type="RuleBase" id="RU363003"/>
    </source>
</evidence>
<evidence type="ECO:0000256" key="8">
    <source>
        <dbReference type="ARBA" id="ARBA00023299"/>
    </source>
</evidence>
<dbReference type="SUPFAM" id="SSF52283">
    <property type="entry name" value="Formate/glycerate dehydrogenase catalytic domain-like"/>
    <property type="match status" value="1"/>
</dbReference>
<evidence type="ECO:0000256" key="5">
    <source>
        <dbReference type="ARBA" id="ARBA00022605"/>
    </source>
</evidence>
<dbReference type="AlphaFoldDB" id="A0A6J4UV51"/>
<dbReference type="CDD" id="cd04902">
    <property type="entry name" value="ACT_3PGDH-xct"/>
    <property type="match status" value="1"/>
</dbReference>
<dbReference type="Pfam" id="PF02826">
    <property type="entry name" value="2-Hacid_dh_C"/>
    <property type="match status" value="1"/>
</dbReference>
<dbReference type="GO" id="GO:0004617">
    <property type="term" value="F:phosphoglycerate dehydrogenase activity"/>
    <property type="evidence" value="ECO:0007669"/>
    <property type="project" value="UniProtKB-UniRule"/>
</dbReference>
<comment type="catalytic activity">
    <reaction evidence="10 11">
        <text>(2R)-3-phosphoglycerate + NAD(+) = 3-phosphooxypyruvate + NADH + H(+)</text>
        <dbReference type="Rhea" id="RHEA:12641"/>
        <dbReference type="ChEBI" id="CHEBI:15378"/>
        <dbReference type="ChEBI" id="CHEBI:18110"/>
        <dbReference type="ChEBI" id="CHEBI:57540"/>
        <dbReference type="ChEBI" id="CHEBI:57945"/>
        <dbReference type="ChEBI" id="CHEBI:58272"/>
        <dbReference type="EC" id="1.1.1.95"/>
    </reaction>
</comment>
<dbReference type="Gene3D" id="3.40.50.720">
    <property type="entry name" value="NAD(P)-binding Rossmann-like Domain"/>
    <property type="match status" value="2"/>
</dbReference>
<dbReference type="EC" id="1.1.1.95" evidence="11"/>
<dbReference type="FunFam" id="3.30.70.260:FF:000008">
    <property type="entry name" value="D-3-phosphoglycerate dehydrogenase, chloroplastic"/>
    <property type="match status" value="1"/>
</dbReference>
<dbReference type="InterPro" id="IPR029009">
    <property type="entry name" value="ASB_dom_sf"/>
</dbReference>
<dbReference type="InterPro" id="IPR050857">
    <property type="entry name" value="D-2-hydroxyacid_DH"/>
</dbReference>
<evidence type="ECO:0000256" key="4">
    <source>
        <dbReference type="ARBA" id="ARBA00021582"/>
    </source>
</evidence>
<dbReference type="GO" id="GO:0051287">
    <property type="term" value="F:NAD binding"/>
    <property type="evidence" value="ECO:0007669"/>
    <property type="project" value="UniProtKB-UniRule"/>
</dbReference>
<dbReference type="PROSITE" id="PS51671">
    <property type="entry name" value="ACT"/>
    <property type="match status" value="1"/>
</dbReference>
<evidence type="ECO:0000256" key="10">
    <source>
        <dbReference type="ARBA" id="ARBA00048731"/>
    </source>
</evidence>
<name>A0A6J4UV51_9DEIN</name>
<evidence type="ECO:0000256" key="9">
    <source>
        <dbReference type="ARBA" id="ARBA00048126"/>
    </source>
</evidence>
<dbReference type="Pfam" id="PF19304">
    <property type="entry name" value="PGDH_inter"/>
    <property type="match status" value="1"/>
</dbReference>
<dbReference type="GO" id="GO:0006564">
    <property type="term" value="P:L-serine biosynthetic process"/>
    <property type="evidence" value="ECO:0007669"/>
    <property type="project" value="UniProtKB-UniRule"/>
</dbReference>
<dbReference type="NCBIfam" id="TIGR01327">
    <property type="entry name" value="PGDH"/>
    <property type="match status" value="1"/>
</dbReference>
<dbReference type="InterPro" id="IPR006140">
    <property type="entry name" value="D-isomer_DH_NAD-bd"/>
</dbReference>
<dbReference type="FunFam" id="3.40.50.720:FF:000021">
    <property type="entry name" value="D-3-phosphoglycerate dehydrogenase"/>
    <property type="match status" value="1"/>
</dbReference>
<dbReference type="SUPFAM" id="SSF51735">
    <property type="entry name" value="NAD(P)-binding Rossmann-fold domains"/>
    <property type="match status" value="1"/>
</dbReference>
<proteinExistence type="inferred from homology"/>
<dbReference type="Gene3D" id="3.30.1330.90">
    <property type="entry name" value="D-3-phosphoglycerate dehydrogenase, domain 3"/>
    <property type="match status" value="1"/>
</dbReference>
<dbReference type="Gene3D" id="3.30.70.260">
    <property type="match status" value="1"/>
</dbReference>
<gene>
    <name evidence="13" type="ORF">AVDCRST_MAG86-600</name>
</gene>
<comment type="function">
    <text evidence="1">Catalyzes the reversible oxidation of 3-phospho-D-glycerate to 3-phosphonooxypyruvate, the first step of the phosphorylated L-serine biosynthesis pathway. Also catalyzes the reversible oxidation of 2-hydroxyglutarate to 2-oxoglutarate.</text>
</comment>
<dbReference type="Pfam" id="PF01842">
    <property type="entry name" value="ACT"/>
    <property type="match status" value="1"/>
</dbReference>
<dbReference type="PANTHER" id="PTHR42789">
    <property type="entry name" value="D-ISOMER SPECIFIC 2-HYDROXYACID DEHYDROGENASE FAMILY PROTEIN (AFU_ORTHOLOGUE AFUA_6G10090)"/>
    <property type="match status" value="1"/>
</dbReference>
<feature type="domain" description="ACT" evidence="12">
    <location>
        <begin position="451"/>
        <end position="524"/>
    </location>
</feature>
<dbReference type="PANTHER" id="PTHR42789:SF1">
    <property type="entry name" value="D-ISOMER SPECIFIC 2-HYDROXYACID DEHYDROGENASE FAMILY PROTEIN (AFU_ORTHOLOGUE AFUA_6G10090)"/>
    <property type="match status" value="1"/>
</dbReference>
<evidence type="ECO:0000256" key="2">
    <source>
        <dbReference type="ARBA" id="ARBA00005216"/>
    </source>
</evidence>
<dbReference type="EMBL" id="CADCWP010000040">
    <property type="protein sequence ID" value="CAA9560764.1"/>
    <property type="molecule type" value="Genomic_DNA"/>
</dbReference>
<dbReference type="InterPro" id="IPR029752">
    <property type="entry name" value="D-isomer_DH_CS1"/>
</dbReference>
<evidence type="ECO:0000256" key="6">
    <source>
        <dbReference type="ARBA" id="ARBA00023002"/>
    </source>
</evidence>
<dbReference type="PROSITE" id="PS00671">
    <property type="entry name" value="D_2_HYDROXYACID_DH_3"/>
    <property type="match status" value="1"/>
</dbReference>
<evidence type="ECO:0000256" key="7">
    <source>
        <dbReference type="ARBA" id="ARBA00023027"/>
    </source>
</evidence>
<dbReference type="UniPathway" id="UPA00135">
    <property type="reaction ID" value="UER00196"/>
</dbReference>
<dbReference type="InterPro" id="IPR036291">
    <property type="entry name" value="NAD(P)-bd_dom_sf"/>
</dbReference>
<dbReference type="InterPro" id="IPR029753">
    <property type="entry name" value="D-isomer_DH_CS"/>
</dbReference>
<reference evidence="13" key="1">
    <citation type="submission" date="2020-02" db="EMBL/GenBank/DDBJ databases">
        <authorList>
            <person name="Meier V. D."/>
        </authorList>
    </citation>
    <scope>NUCLEOTIDE SEQUENCE</scope>
    <source>
        <strain evidence="13">AVDCRST_MAG86</strain>
    </source>
</reference>